<proteinExistence type="predicted"/>
<reference evidence="1" key="1">
    <citation type="submission" date="2021-06" db="EMBL/GenBank/DDBJ databases">
        <authorList>
            <person name="Hodson N. C."/>
            <person name="Mongue J. A."/>
            <person name="Jaron S. K."/>
        </authorList>
    </citation>
    <scope>NUCLEOTIDE SEQUENCE</scope>
</reference>
<comment type="caution">
    <text evidence="1">The sequence shown here is derived from an EMBL/GenBank/DDBJ whole genome shotgun (WGS) entry which is preliminary data.</text>
</comment>
<evidence type="ECO:0000313" key="2">
    <source>
        <dbReference type="Proteomes" id="UP000708208"/>
    </source>
</evidence>
<name>A0A8J2PMX3_9HEXA</name>
<keyword evidence="2" id="KW-1185">Reference proteome</keyword>
<dbReference type="AlphaFoldDB" id="A0A8J2PMX3"/>
<gene>
    <name evidence="1" type="ORF">AFUS01_LOCUS39404</name>
</gene>
<dbReference type="Proteomes" id="UP000708208">
    <property type="component" value="Unassembled WGS sequence"/>
</dbReference>
<feature type="non-terminal residue" evidence="1">
    <location>
        <position position="166"/>
    </location>
</feature>
<dbReference type="EMBL" id="CAJVCH010551963">
    <property type="protein sequence ID" value="CAG7829545.1"/>
    <property type="molecule type" value="Genomic_DNA"/>
</dbReference>
<feature type="non-terminal residue" evidence="1">
    <location>
        <position position="1"/>
    </location>
</feature>
<protein>
    <submittedName>
        <fullName evidence="1">Uncharacterized protein</fullName>
    </submittedName>
</protein>
<evidence type="ECO:0000313" key="1">
    <source>
        <dbReference type="EMBL" id="CAG7829545.1"/>
    </source>
</evidence>
<organism evidence="1 2">
    <name type="scientific">Allacma fusca</name>
    <dbReference type="NCBI Taxonomy" id="39272"/>
    <lineage>
        <taxon>Eukaryota</taxon>
        <taxon>Metazoa</taxon>
        <taxon>Ecdysozoa</taxon>
        <taxon>Arthropoda</taxon>
        <taxon>Hexapoda</taxon>
        <taxon>Collembola</taxon>
        <taxon>Symphypleona</taxon>
        <taxon>Sminthuridae</taxon>
        <taxon>Allacma</taxon>
    </lineage>
</organism>
<accession>A0A8J2PMX3</accession>
<sequence>PRPSIALGLYSSTPEKKENFSLDEGRRCNIVDEFVKDRFGRSSFGDSVAISNFGTSRNVNIGSNYFLGDSTALNLGEENAYVETNDDEGVDFITFVVDSGATSHFLKHPGILHDERKVQETLQSAHREVSLMKEGVGRLRVLADDGNVCYGKDCPTHSTSISYQSF</sequence>